<protein>
    <recommendedName>
        <fullName evidence="2">phosphoribosylglycinamide formyltransferase 1</fullName>
        <ecNumber evidence="2">2.1.2.2</ecNumber>
    </recommendedName>
</protein>
<dbReference type="GO" id="GO:0006189">
    <property type="term" value="P:'de novo' IMP biosynthetic process"/>
    <property type="evidence" value="ECO:0007669"/>
    <property type="project" value="TreeGrafter"/>
</dbReference>
<feature type="domain" description="Formyl transferase N-terminal" evidence="5">
    <location>
        <begin position="107"/>
        <end position="184"/>
    </location>
</feature>
<accession>A0A5B8L1X8</accession>
<evidence type="ECO:0000259" key="5">
    <source>
        <dbReference type="Pfam" id="PF00551"/>
    </source>
</evidence>
<dbReference type="SUPFAM" id="SSF53328">
    <property type="entry name" value="Formyltransferase"/>
    <property type="match status" value="1"/>
</dbReference>
<gene>
    <name evidence="6" type="ORF">FQ775_16910</name>
</gene>
<dbReference type="Proteomes" id="UP000321389">
    <property type="component" value="Chromosome"/>
</dbReference>
<evidence type="ECO:0000256" key="3">
    <source>
        <dbReference type="ARBA" id="ARBA00022679"/>
    </source>
</evidence>
<dbReference type="RefSeq" id="WP_167812781.1">
    <property type="nucleotide sequence ID" value="NZ_CP042301.2"/>
</dbReference>
<keyword evidence="3" id="KW-0808">Transferase</keyword>
<sequence length="247" mass="28229">MKLCILTYDTPHMKTRQVFAGLTHRGFKRIDFLTMPFTMRPERTVAAPHRPFQFGDGPTPQELARRSGGRCLPYEAWREAWRTVSEDKFPDWFILCGSNLIDAEFANTGKILNAHAGLIPAARGLDALKWAIYEGQPVGTTLHVIDAETDAGKVLAHYITPIRHSDDFATFARRHYDAEIDMLVCFDMLLSDGHVIDLRTRDARMRMPIETEREMLDRFEEWKVKFLAEKGLTMSSLQLLRGASSRS</sequence>
<dbReference type="GO" id="GO:0005829">
    <property type="term" value="C:cytosol"/>
    <property type="evidence" value="ECO:0007669"/>
    <property type="project" value="TreeGrafter"/>
</dbReference>
<dbReference type="EMBL" id="CP042301">
    <property type="protein sequence ID" value="QDZ01921.2"/>
    <property type="molecule type" value="Genomic_DNA"/>
</dbReference>
<keyword evidence="7" id="KW-1185">Reference proteome</keyword>
<keyword evidence="4" id="KW-0658">Purine biosynthesis</keyword>
<evidence type="ECO:0000256" key="2">
    <source>
        <dbReference type="ARBA" id="ARBA00012254"/>
    </source>
</evidence>
<dbReference type="InterPro" id="IPR036477">
    <property type="entry name" value="Formyl_transf_N_sf"/>
</dbReference>
<evidence type="ECO:0000313" key="7">
    <source>
        <dbReference type="Proteomes" id="UP000321389"/>
    </source>
</evidence>
<reference evidence="6" key="1">
    <citation type="submission" date="2020-04" db="EMBL/GenBank/DDBJ databases">
        <title>Nitratireductor sp. nov. isolated from mangrove soil.</title>
        <authorList>
            <person name="Ye Y."/>
        </authorList>
    </citation>
    <scope>NUCLEOTIDE SEQUENCE</scope>
    <source>
        <strain evidence="6">SY7</strain>
    </source>
</reference>
<dbReference type="PANTHER" id="PTHR43369:SF2">
    <property type="entry name" value="PHOSPHORIBOSYLGLYCINAMIDE FORMYLTRANSFERASE"/>
    <property type="match status" value="1"/>
</dbReference>
<dbReference type="InterPro" id="IPR002376">
    <property type="entry name" value="Formyl_transf_N"/>
</dbReference>
<dbReference type="Pfam" id="PF00551">
    <property type="entry name" value="Formyl_trans_N"/>
    <property type="match status" value="1"/>
</dbReference>
<dbReference type="Gene3D" id="3.40.50.170">
    <property type="entry name" value="Formyl transferase, N-terminal domain"/>
    <property type="match status" value="1"/>
</dbReference>
<dbReference type="EC" id="2.1.2.2" evidence="2"/>
<dbReference type="KEGG" id="niy:FQ775_16910"/>
<name>A0A5B8L1X8_9HYPH</name>
<dbReference type="AlphaFoldDB" id="A0A5B8L1X8"/>
<organism evidence="6 7">
    <name type="scientific">Nitratireductor mangrovi</name>
    <dbReference type="NCBI Taxonomy" id="2599600"/>
    <lineage>
        <taxon>Bacteria</taxon>
        <taxon>Pseudomonadati</taxon>
        <taxon>Pseudomonadota</taxon>
        <taxon>Alphaproteobacteria</taxon>
        <taxon>Hyphomicrobiales</taxon>
        <taxon>Phyllobacteriaceae</taxon>
        <taxon>Nitratireductor</taxon>
    </lineage>
</organism>
<dbReference type="PANTHER" id="PTHR43369">
    <property type="entry name" value="PHOSPHORIBOSYLGLYCINAMIDE FORMYLTRANSFERASE"/>
    <property type="match status" value="1"/>
</dbReference>
<evidence type="ECO:0000313" key="6">
    <source>
        <dbReference type="EMBL" id="QDZ01921.2"/>
    </source>
</evidence>
<evidence type="ECO:0000256" key="1">
    <source>
        <dbReference type="ARBA" id="ARBA00005054"/>
    </source>
</evidence>
<comment type="pathway">
    <text evidence="1">Purine metabolism; IMP biosynthesis via de novo pathway; N(2)-formyl-N(1)-(5-phospho-D-ribosyl)glycinamide from N(1)-(5-phospho-D-ribosyl)glycinamide (10-formyl THF route): step 1/1.</text>
</comment>
<proteinExistence type="predicted"/>
<dbReference type="GO" id="GO:0004644">
    <property type="term" value="F:phosphoribosylglycinamide formyltransferase activity"/>
    <property type="evidence" value="ECO:0007669"/>
    <property type="project" value="UniProtKB-EC"/>
</dbReference>
<evidence type="ECO:0000256" key="4">
    <source>
        <dbReference type="ARBA" id="ARBA00022755"/>
    </source>
</evidence>